<dbReference type="Proteomes" id="UP000238493">
    <property type="component" value="Unassembled WGS sequence"/>
</dbReference>
<evidence type="ECO:0000256" key="1">
    <source>
        <dbReference type="SAM" id="MobiDB-lite"/>
    </source>
</evidence>
<evidence type="ECO:0000313" key="2">
    <source>
        <dbReference type="EMBL" id="PQA71502.1"/>
    </source>
</evidence>
<feature type="non-terminal residue" evidence="2">
    <location>
        <position position="91"/>
    </location>
</feature>
<keyword evidence="3" id="KW-1185">Reference proteome</keyword>
<evidence type="ECO:0000313" key="3">
    <source>
        <dbReference type="Proteomes" id="UP000238493"/>
    </source>
</evidence>
<gene>
    <name evidence="2" type="ORF">C3731_21765</name>
</gene>
<reference evidence="2 3" key="1">
    <citation type="submission" date="2018-02" db="EMBL/GenBank/DDBJ databases">
        <title>Draft genome sequence of Ochrobactrum oryzae found in Brazil.</title>
        <authorList>
            <person name="Cerdeira L."/>
            <person name="Andrade F."/>
            <person name="Zacariotto T."/>
            <person name="Barbosa B."/>
            <person name="Santos S."/>
            <person name="Cassetari V."/>
            <person name="Lincopan N."/>
        </authorList>
    </citation>
    <scope>NUCLEOTIDE SEQUENCE [LARGE SCALE GENOMIC DNA]</scope>
    <source>
        <strain evidence="2 3">OA447</strain>
    </source>
</reference>
<dbReference type="EMBL" id="PTRC01000157">
    <property type="protein sequence ID" value="PQA71502.1"/>
    <property type="molecule type" value="Genomic_DNA"/>
</dbReference>
<sequence length="91" mass="9642">TVTGANYNLSGRFLRSGLARVCDDTDGRGHGTVSAVSGTGGPKSCDLAYKPGRKNPTTPIRVATRNVGSAEHQHPLKKRDPWGETAPQDLL</sequence>
<feature type="non-terminal residue" evidence="2">
    <location>
        <position position="1"/>
    </location>
</feature>
<protein>
    <submittedName>
        <fullName evidence="2">DUF3108 domain-containing protein</fullName>
    </submittedName>
</protein>
<accession>A0A2S7IU31</accession>
<dbReference type="AlphaFoldDB" id="A0A2S7IU31"/>
<proteinExistence type="predicted"/>
<comment type="caution">
    <text evidence="2">The sequence shown here is derived from an EMBL/GenBank/DDBJ whole genome shotgun (WGS) entry which is preliminary data.</text>
</comment>
<organism evidence="2 3">
    <name type="scientific">Brucella oryzae</name>
    <dbReference type="NCBI Taxonomy" id="335286"/>
    <lineage>
        <taxon>Bacteria</taxon>
        <taxon>Pseudomonadati</taxon>
        <taxon>Pseudomonadota</taxon>
        <taxon>Alphaproteobacteria</taxon>
        <taxon>Hyphomicrobiales</taxon>
        <taxon>Brucellaceae</taxon>
        <taxon>Brucella/Ochrobactrum group</taxon>
        <taxon>Brucella</taxon>
    </lineage>
</organism>
<feature type="compositionally biased region" description="Basic and acidic residues" evidence="1">
    <location>
        <begin position="71"/>
        <end position="82"/>
    </location>
</feature>
<feature type="region of interest" description="Disordered" evidence="1">
    <location>
        <begin position="48"/>
        <end position="91"/>
    </location>
</feature>
<name>A0A2S7IU31_9HYPH</name>